<evidence type="ECO:0000313" key="1">
    <source>
        <dbReference type="EMBL" id="OJT08192.1"/>
    </source>
</evidence>
<proteinExistence type="predicted"/>
<protein>
    <submittedName>
        <fullName evidence="1">Uncharacterized protein</fullName>
    </submittedName>
</protein>
<dbReference type="AlphaFoldDB" id="A0A1M2VKX3"/>
<accession>A0A1M2VKX3</accession>
<comment type="caution">
    <text evidence="1">The sequence shown here is derived from an EMBL/GenBank/DDBJ whole genome shotgun (WGS) entry which is preliminary data.</text>
</comment>
<evidence type="ECO:0000313" key="2">
    <source>
        <dbReference type="Proteomes" id="UP000184267"/>
    </source>
</evidence>
<gene>
    <name evidence="1" type="ORF">TRAPUB_905</name>
</gene>
<sequence>MWDTIKQPVLEVQPELPEDMITAYELRSRADAYYADLSDASLADLRRGVALYKAQSRH</sequence>
<reference evidence="1 2" key="1">
    <citation type="submission" date="2016-10" db="EMBL/GenBank/DDBJ databases">
        <title>Genome sequence of the basidiomycete white-rot fungus Trametes pubescens.</title>
        <authorList>
            <person name="Makela M.R."/>
            <person name="Granchi Z."/>
            <person name="Peng M."/>
            <person name="De Vries R.P."/>
            <person name="Grigoriev I."/>
            <person name="Riley R."/>
            <person name="Hilden K."/>
        </authorList>
    </citation>
    <scope>NUCLEOTIDE SEQUENCE [LARGE SCALE GENOMIC DNA]</scope>
    <source>
        <strain evidence="1 2">FBCC735</strain>
    </source>
</reference>
<dbReference type="Proteomes" id="UP000184267">
    <property type="component" value="Unassembled WGS sequence"/>
</dbReference>
<name>A0A1M2VKX3_TRAPU</name>
<keyword evidence="2" id="KW-1185">Reference proteome</keyword>
<organism evidence="1 2">
    <name type="scientific">Trametes pubescens</name>
    <name type="common">White-rot fungus</name>
    <dbReference type="NCBI Taxonomy" id="154538"/>
    <lineage>
        <taxon>Eukaryota</taxon>
        <taxon>Fungi</taxon>
        <taxon>Dikarya</taxon>
        <taxon>Basidiomycota</taxon>
        <taxon>Agaricomycotina</taxon>
        <taxon>Agaricomycetes</taxon>
        <taxon>Polyporales</taxon>
        <taxon>Polyporaceae</taxon>
        <taxon>Trametes</taxon>
    </lineage>
</organism>
<dbReference type="EMBL" id="MNAD01001074">
    <property type="protein sequence ID" value="OJT08192.1"/>
    <property type="molecule type" value="Genomic_DNA"/>
</dbReference>